<organism evidence="1 2">
    <name type="scientific">Protea cynaroides</name>
    <dbReference type="NCBI Taxonomy" id="273540"/>
    <lineage>
        <taxon>Eukaryota</taxon>
        <taxon>Viridiplantae</taxon>
        <taxon>Streptophyta</taxon>
        <taxon>Embryophyta</taxon>
        <taxon>Tracheophyta</taxon>
        <taxon>Spermatophyta</taxon>
        <taxon>Magnoliopsida</taxon>
        <taxon>Proteales</taxon>
        <taxon>Proteaceae</taxon>
        <taxon>Protea</taxon>
    </lineage>
</organism>
<gene>
    <name evidence="1" type="ORF">NE237_012549</name>
</gene>
<evidence type="ECO:0000313" key="1">
    <source>
        <dbReference type="EMBL" id="KAJ4955766.1"/>
    </source>
</evidence>
<dbReference type="AlphaFoldDB" id="A0A9Q0GZC0"/>
<name>A0A9Q0GZC0_9MAGN</name>
<accession>A0A9Q0GZC0</accession>
<protein>
    <submittedName>
        <fullName evidence="1">Uncharacterized protein</fullName>
    </submittedName>
</protein>
<evidence type="ECO:0000313" key="2">
    <source>
        <dbReference type="Proteomes" id="UP001141806"/>
    </source>
</evidence>
<reference evidence="1" key="1">
    <citation type="journal article" date="2023" name="Plant J.">
        <title>The genome of the king protea, Protea cynaroides.</title>
        <authorList>
            <person name="Chang J."/>
            <person name="Duong T.A."/>
            <person name="Schoeman C."/>
            <person name="Ma X."/>
            <person name="Roodt D."/>
            <person name="Barker N."/>
            <person name="Li Z."/>
            <person name="Van de Peer Y."/>
            <person name="Mizrachi E."/>
        </authorList>
    </citation>
    <scope>NUCLEOTIDE SEQUENCE</scope>
    <source>
        <tissue evidence="1">Young leaves</tissue>
    </source>
</reference>
<dbReference type="EMBL" id="JAMYWD010000011">
    <property type="protein sequence ID" value="KAJ4955766.1"/>
    <property type="molecule type" value="Genomic_DNA"/>
</dbReference>
<dbReference type="Proteomes" id="UP001141806">
    <property type="component" value="Unassembled WGS sequence"/>
</dbReference>
<proteinExistence type="predicted"/>
<comment type="caution">
    <text evidence="1">The sequence shown here is derived from an EMBL/GenBank/DDBJ whole genome shotgun (WGS) entry which is preliminary data.</text>
</comment>
<sequence>MNLENFTRSFHRKLRSLPEDPPWWSTASSLSLFLQNQLQPPSVLQQSLFYGSIGYLSPNNDAKCKLAEQLTLMLHLCHELRIPLTNCSGGRAQREPTQTGVEFGFG</sequence>
<keyword evidence="2" id="KW-1185">Reference proteome</keyword>